<dbReference type="EC" id="1.1.1.103" evidence="3"/>
<dbReference type="Proteomes" id="UP000008461">
    <property type="component" value="Chromosome"/>
</dbReference>
<dbReference type="Gene3D" id="3.40.50.720">
    <property type="entry name" value="NAD(P)-binding Rossmann-like Domain"/>
    <property type="match status" value="1"/>
</dbReference>
<dbReference type="AlphaFoldDB" id="F4L533"/>
<evidence type="ECO:0000256" key="1">
    <source>
        <dbReference type="ARBA" id="ARBA00007637"/>
    </source>
</evidence>
<name>F4L533_HALH1</name>
<dbReference type="InterPro" id="IPR036291">
    <property type="entry name" value="NAD(P)-bd_dom_sf"/>
</dbReference>
<dbReference type="SUPFAM" id="SSF51735">
    <property type="entry name" value="NAD(P)-binding Rossmann-fold domains"/>
    <property type="match status" value="1"/>
</dbReference>
<keyword evidence="4" id="KW-1185">Reference proteome</keyword>
<proteinExistence type="inferred from homology"/>
<dbReference type="GO" id="GO:0008743">
    <property type="term" value="F:L-threonine 3-dehydrogenase activity"/>
    <property type="evidence" value="ECO:0007669"/>
    <property type="project" value="UniProtKB-EC"/>
</dbReference>
<dbReference type="RefSeq" id="WP_013763314.1">
    <property type="nucleotide sequence ID" value="NC_015510.1"/>
</dbReference>
<dbReference type="GO" id="GO:0006567">
    <property type="term" value="P:L-threonine catabolic process"/>
    <property type="evidence" value="ECO:0007669"/>
    <property type="project" value="TreeGrafter"/>
</dbReference>
<keyword evidence="3" id="KW-0560">Oxidoreductase</keyword>
<organism evidence="3 4">
    <name type="scientific">Haliscomenobacter hydrossis (strain ATCC 27775 / DSM 1100 / LMG 10767 / O)</name>
    <dbReference type="NCBI Taxonomy" id="760192"/>
    <lineage>
        <taxon>Bacteria</taxon>
        <taxon>Pseudomonadati</taxon>
        <taxon>Bacteroidota</taxon>
        <taxon>Saprospiria</taxon>
        <taxon>Saprospirales</taxon>
        <taxon>Haliscomenobacteraceae</taxon>
        <taxon>Haliscomenobacter</taxon>
    </lineage>
</organism>
<dbReference type="STRING" id="760192.Halhy_0849"/>
<dbReference type="HOGENOM" id="CLU_007383_19_1_10"/>
<dbReference type="OrthoDB" id="9779902at2"/>
<reference key="2">
    <citation type="submission" date="2011-04" db="EMBL/GenBank/DDBJ databases">
        <title>Complete sequence of chromosome of Haliscomenobacter hydrossis DSM 1100.</title>
        <authorList>
            <consortium name="US DOE Joint Genome Institute (JGI-PGF)"/>
            <person name="Lucas S."/>
            <person name="Han J."/>
            <person name="Lapidus A."/>
            <person name="Bruce D."/>
            <person name="Goodwin L."/>
            <person name="Pitluck S."/>
            <person name="Peters L."/>
            <person name="Kyrpides N."/>
            <person name="Mavromatis K."/>
            <person name="Ivanova N."/>
            <person name="Ovchinnikova G."/>
            <person name="Pagani I."/>
            <person name="Daligault H."/>
            <person name="Detter J.C."/>
            <person name="Han C."/>
            <person name="Land M."/>
            <person name="Hauser L."/>
            <person name="Markowitz V."/>
            <person name="Cheng J.-F."/>
            <person name="Hugenholtz P."/>
            <person name="Woyke T."/>
            <person name="Wu D."/>
            <person name="Verbarg S."/>
            <person name="Frueling A."/>
            <person name="Brambilla E."/>
            <person name="Klenk H.-P."/>
            <person name="Eisen J.A."/>
        </authorList>
    </citation>
    <scope>NUCLEOTIDE SEQUENCE</scope>
    <source>
        <strain>DSM 1100</strain>
    </source>
</reference>
<reference evidence="3 4" key="1">
    <citation type="journal article" date="2011" name="Stand. Genomic Sci.">
        <title>Complete genome sequence of Haliscomenobacter hydrossis type strain (O).</title>
        <authorList>
            <consortium name="US DOE Joint Genome Institute (JGI-PGF)"/>
            <person name="Daligault H."/>
            <person name="Lapidus A."/>
            <person name="Zeytun A."/>
            <person name="Nolan M."/>
            <person name="Lucas S."/>
            <person name="Del Rio T.G."/>
            <person name="Tice H."/>
            <person name="Cheng J.F."/>
            <person name="Tapia R."/>
            <person name="Han C."/>
            <person name="Goodwin L."/>
            <person name="Pitluck S."/>
            <person name="Liolios K."/>
            <person name="Pagani I."/>
            <person name="Ivanova N."/>
            <person name="Huntemann M."/>
            <person name="Mavromatis K."/>
            <person name="Mikhailova N."/>
            <person name="Pati A."/>
            <person name="Chen A."/>
            <person name="Palaniappan K."/>
            <person name="Land M."/>
            <person name="Hauser L."/>
            <person name="Brambilla E.M."/>
            <person name="Rohde M."/>
            <person name="Verbarg S."/>
            <person name="Goker M."/>
            <person name="Bristow J."/>
            <person name="Eisen J.A."/>
            <person name="Markowitz V."/>
            <person name="Hugenholtz P."/>
            <person name="Kyrpides N.C."/>
            <person name="Klenk H.P."/>
            <person name="Woyke T."/>
        </authorList>
    </citation>
    <scope>NUCLEOTIDE SEQUENCE [LARGE SCALE GENOMIC DNA]</scope>
    <source>
        <strain evidence="4">ATCC 27775 / DSM 1100 / LMG 10767 / O</strain>
    </source>
</reference>
<dbReference type="KEGG" id="hhy:Halhy_0849"/>
<sequence>MTKKTILITGAGGQIGSVLSKALRQAYGANAVVATDIRSAELGEGPFELLDVLNGNRLHELVKRYRVTQIYHLAAILSARGEQNPKIAWDINMDSLFNVLDVAKEHKLKVFFPSSIAAFGPNTPKQNTPQETITQPTTVYGISKAAGENWCQYYHLKYGIDVRSVRFPGIIGYQSLPGGGTTDYAVDIYHKAVLGESFSCFLRDDTRLPMLYMDDAIQGVLQLMDAPSDQLSVRTSYNLAGVSFTPAEITAEIQRHIPTFSITYNPDFRQAIADSWPQSIDDQAARADWKWQPQFDLARMTTDMLSHLQETYLAEKLMEG</sequence>
<protein>
    <submittedName>
        <fullName evidence="3">L-threonine 3-dehydrogenase</fullName>
        <ecNumber evidence="3">1.1.1.103</ecNumber>
    </submittedName>
</protein>
<dbReference type="InterPro" id="IPR051225">
    <property type="entry name" value="NAD(P)_epim/dehydratase"/>
</dbReference>
<dbReference type="FunFam" id="3.40.50.720:FF:000077">
    <property type="entry name" value="L-threonine 3-dehydrogenase, mitochondrial"/>
    <property type="match status" value="1"/>
</dbReference>
<dbReference type="Pfam" id="PF01370">
    <property type="entry name" value="Epimerase"/>
    <property type="match status" value="1"/>
</dbReference>
<dbReference type="PANTHER" id="PTHR42687:SF1">
    <property type="entry name" value="L-THREONINE 3-DEHYDROGENASE, MITOCHONDRIAL"/>
    <property type="match status" value="1"/>
</dbReference>
<evidence type="ECO:0000313" key="4">
    <source>
        <dbReference type="Proteomes" id="UP000008461"/>
    </source>
</evidence>
<accession>F4L533</accession>
<evidence type="ECO:0000313" key="3">
    <source>
        <dbReference type="EMBL" id="AEE48754.1"/>
    </source>
</evidence>
<dbReference type="eggNOG" id="COG0451">
    <property type="taxonomic scope" value="Bacteria"/>
</dbReference>
<comment type="similarity">
    <text evidence="1">Belongs to the NAD(P)-dependent epimerase/dehydratase family.</text>
</comment>
<feature type="domain" description="NAD-dependent epimerase/dehydratase" evidence="2">
    <location>
        <begin position="6"/>
        <end position="238"/>
    </location>
</feature>
<dbReference type="PANTHER" id="PTHR42687">
    <property type="entry name" value="L-THREONINE 3-DEHYDROGENASE"/>
    <property type="match status" value="1"/>
</dbReference>
<gene>
    <name evidence="3" type="ordered locus">Halhy_0849</name>
</gene>
<dbReference type="EMBL" id="CP002691">
    <property type="protein sequence ID" value="AEE48754.1"/>
    <property type="molecule type" value="Genomic_DNA"/>
</dbReference>
<evidence type="ECO:0000259" key="2">
    <source>
        <dbReference type="Pfam" id="PF01370"/>
    </source>
</evidence>
<dbReference type="InterPro" id="IPR001509">
    <property type="entry name" value="Epimerase_deHydtase"/>
</dbReference>